<sequence length="397" mass="44930">MGPGPADPAGTGANPGPCFRPWPDFMVLEVSHFLTVPEVHQSLSTTCSAHRRRLSHANVLVAHRTCAEFYGCDPLLPPGLTWLEWIALLRQLRRWGHRDQWSVCPPQGTPSTHPGWGGRVHALHSGHVVLPPDFHFNFSAEYAHPSRSSELRRCIDVKRGEVSRELVALAGRCSADLHHAQDPGRRMVDLVVCLRSLNEERRTLETLCLRHEEGIRRRDREQRQRADIARRQQLTSAARAMLMSMRDTLATALKEASGLEPGTARSLAQSADTRMRQLPPESEMCGNDTVRCRELRQTCRDLILDLWALAEAKAASCPRKQRMTMLVRLFQQELRDIQEETVMRLKRLQETSAAALEAAAEDMQSRPENVSEDADRLGCLIERCLQDVNRWEDAGRQ</sequence>
<evidence type="ECO:0000313" key="2">
    <source>
        <dbReference type="EMBL" id="CAD9038666.1"/>
    </source>
</evidence>
<reference evidence="2" key="1">
    <citation type="submission" date="2021-01" db="EMBL/GenBank/DDBJ databases">
        <authorList>
            <person name="Corre E."/>
            <person name="Pelletier E."/>
            <person name="Niang G."/>
            <person name="Scheremetjew M."/>
            <person name="Finn R."/>
            <person name="Kale V."/>
            <person name="Holt S."/>
            <person name="Cochrane G."/>
            <person name="Meng A."/>
            <person name="Brown T."/>
            <person name="Cohen L."/>
        </authorList>
    </citation>
    <scope>NUCLEOTIDE SEQUENCE</scope>
    <source>
        <strain evidence="2">NIES-381</strain>
    </source>
</reference>
<evidence type="ECO:0000256" key="1">
    <source>
        <dbReference type="SAM" id="MobiDB-lite"/>
    </source>
</evidence>
<gene>
    <name evidence="2" type="ORF">EGYM00392_LOCUS49828</name>
</gene>
<proteinExistence type="predicted"/>
<protein>
    <submittedName>
        <fullName evidence="2">Uncharacterized protein</fullName>
    </submittedName>
</protein>
<organism evidence="2">
    <name type="scientific">Eutreptiella gymnastica</name>
    <dbReference type="NCBI Taxonomy" id="73025"/>
    <lineage>
        <taxon>Eukaryota</taxon>
        <taxon>Discoba</taxon>
        <taxon>Euglenozoa</taxon>
        <taxon>Euglenida</taxon>
        <taxon>Spirocuta</taxon>
        <taxon>Euglenophyceae</taxon>
        <taxon>Eutreptiales</taxon>
        <taxon>Eutreptiaceae</taxon>
        <taxon>Eutreptiella</taxon>
    </lineage>
</organism>
<name>A0A7S1NS02_9EUGL</name>
<dbReference type="EMBL" id="HBGA01134307">
    <property type="protein sequence ID" value="CAD9038666.1"/>
    <property type="molecule type" value="Transcribed_RNA"/>
</dbReference>
<feature type="region of interest" description="Disordered" evidence="1">
    <location>
        <begin position="255"/>
        <end position="282"/>
    </location>
</feature>
<dbReference type="AlphaFoldDB" id="A0A7S1NS02"/>
<accession>A0A7S1NS02</accession>